<dbReference type="KEGG" id="tah:SU86_004485"/>
<dbReference type="RefSeq" id="WP_048188601.1">
    <property type="nucleotide sequence ID" value="NZ_CP011097.1"/>
</dbReference>
<keyword evidence="2" id="KW-0698">rRNA processing</keyword>
<dbReference type="STRING" id="1603555.SU86_004485"/>
<dbReference type="GeneID" id="24875653"/>
<keyword evidence="3" id="KW-0808">Transferase</keyword>
<dbReference type="SUPFAM" id="SSF52540">
    <property type="entry name" value="P-loop containing nucleoside triphosphate hydrolases"/>
    <property type="match status" value="1"/>
</dbReference>
<evidence type="ECO:0000256" key="6">
    <source>
        <dbReference type="ARBA" id="ARBA00022840"/>
    </source>
</evidence>
<evidence type="ECO:0000313" key="7">
    <source>
        <dbReference type="EMBL" id="AJZ75746.1"/>
    </source>
</evidence>
<dbReference type="Pfam" id="PF13238">
    <property type="entry name" value="AAA_18"/>
    <property type="match status" value="1"/>
</dbReference>
<evidence type="ECO:0000256" key="5">
    <source>
        <dbReference type="ARBA" id="ARBA00022777"/>
    </source>
</evidence>
<keyword evidence="4" id="KW-0547">Nucleotide-binding</keyword>
<dbReference type="Gene3D" id="3.40.50.300">
    <property type="entry name" value="P-loop containing nucleotide triphosphate hydrolases"/>
    <property type="match status" value="1"/>
</dbReference>
<name>A0A3G1B2C8_9ARCH</name>
<dbReference type="GO" id="GO:0016887">
    <property type="term" value="F:ATP hydrolysis activity"/>
    <property type="evidence" value="ECO:0007669"/>
    <property type="project" value="InterPro"/>
</dbReference>
<dbReference type="EMBL" id="CP011097">
    <property type="protein sequence ID" value="AJZ75746.1"/>
    <property type="molecule type" value="Genomic_DNA"/>
</dbReference>
<evidence type="ECO:0000313" key="8">
    <source>
        <dbReference type="Proteomes" id="UP000266745"/>
    </source>
</evidence>
<sequence length="184" mass="20976">MIVITGNPGVGKHTISKKLSQKLGFPILDLNQIAIQNKVYQKNDHTLDVDTKKLAEITKKLVKKDTIVVGHLAPYVIERSQPSLAIILRKNPYKLIPIYKKRKYTQKKIIENIGSEILGIIEYDSIVRFGMKKTRQINATNLSPNQIINKIMLAIKRKFKGDKVDWLDLVANKGDLAKFFPNKK</sequence>
<dbReference type="PANTHER" id="PTHR12595:SF0">
    <property type="entry name" value="ADENYLATE KINASE ISOENZYME 6"/>
    <property type="match status" value="1"/>
</dbReference>
<dbReference type="Proteomes" id="UP000266745">
    <property type="component" value="Chromosome"/>
</dbReference>
<dbReference type="GO" id="GO:0006364">
    <property type="term" value="P:rRNA processing"/>
    <property type="evidence" value="ECO:0007669"/>
    <property type="project" value="UniProtKB-KW"/>
</dbReference>
<dbReference type="InterPro" id="IPR020618">
    <property type="entry name" value="Adenyl_kinase_AK6"/>
</dbReference>
<dbReference type="GO" id="GO:0004017">
    <property type="term" value="F:AMP kinase activity"/>
    <property type="evidence" value="ECO:0007669"/>
    <property type="project" value="InterPro"/>
</dbReference>
<organism evidence="7 8">
    <name type="scientific">Candidatus Nitrosotenuis cloacae</name>
    <dbReference type="NCBI Taxonomy" id="1603555"/>
    <lineage>
        <taxon>Archaea</taxon>
        <taxon>Nitrososphaerota</taxon>
        <taxon>Candidatus Nitrosotenuis</taxon>
    </lineage>
</organism>
<evidence type="ECO:0008006" key="9">
    <source>
        <dbReference type="Google" id="ProtNLM"/>
    </source>
</evidence>
<evidence type="ECO:0000256" key="4">
    <source>
        <dbReference type="ARBA" id="ARBA00022741"/>
    </source>
</evidence>
<proteinExistence type="predicted"/>
<keyword evidence="1" id="KW-0690">Ribosome biogenesis</keyword>
<dbReference type="GO" id="GO:0005524">
    <property type="term" value="F:ATP binding"/>
    <property type="evidence" value="ECO:0007669"/>
    <property type="project" value="UniProtKB-KW"/>
</dbReference>
<evidence type="ECO:0000256" key="3">
    <source>
        <dbReference type="ARBA" id="ARBA00022679"/>
    </source>
</evidence>
<dbReference type="PANTHER" id="PTHR12595">
    <property type="entry name" value="POS9-ACTIVATING FACTOR FAP7-RELATED"/>
    <property type="match status" value="1"/>
</dbReference>
<keyword evidence="6" id="KW-0067">ATP-binding</keyword>
<gene>
    <name evidence="7" type="ORF">SU86_004485</name>
</gene>
<protein>
    <recommendedName>
        <fullName evidence="9">Shikimate kinase</fullName>
    </recommendedName>
</protein>
<dbReference type="AlphaFoldDB" id="A0A3G1B2C8"/>
<keyword evidence="8" id="KW-1185">Reference proteome</keyword>
<dbReference type="OrthoDB" id="8730at2157"/>
<accession>A0A3G1B2C8</accession>
<keyword evidence="5" id="KW-0418">Kinase</keyword>
<evidence type="ECO:0000256" key="2">
    <source>
        <dbReference type="ARBA" id="ARBA00022552"/>
    </source>
</evidence>
<reference evidence="7 8" key="1">
    <citation type="journal article" date="2016" name="Sci. Rep.">
        <title>A novel ammonia-oxidizing archaeon from wastewater treatment plant: Its enrichment, physiological and genomic characteristics.</title>
        <authorList>
            <person name="Li Y."/>
            <person name="Ding K."/>
            <person name="Wen X."/>
            <person name="Zhang B."/>
            <person name="Shen B."/>
            <person name="Yang Y."/>
        </authorList>
    </citation>
    <scope>NUCLEOTIDE SEQUENCE [LARGE SCALE GENOMIC DNA]</scope>
    <source>
        <strain evidence="7 8">SAT1</strain>
    </source>
</reference>
<evidence type="ECO:0000256" key="1">
    <source>
        <dbReference type="ARBA" id="ARBA00022517"/>
    </source>
</evidence>
<dbReference type="InterPro" id="IPR027417">
    <property type="entry name" value="P-loop_NTPase"/>
</dbReference>